<dbReference type="InterPro" id="IPR032720">
    <property type="entry name" value="Cys_rich_CWC"/>
</dbReference>
<dbReference type="Pfam" id="PF14375">
    <property type="entry name" value="Cys_rich_CWC"/>
    <property type="match status" value="1"/>
</dbReference>
<comment type="caution">
    <text evidence="1">The sequence shown here is derived from an EMBL/GenBank/DDBJ whole genome shotgun (WGS) entry which is preliminary data.</text>
</comment>
<dbReference type="EMBL" id="BAEK01000030">
    <property type="protein sequence ID" value="GAC04619.1"/>
    <property type="molecule type" value="Genomic_DNA"/>
</dbReference>
<evidence type="ECO:0000313" key="2">
    <source>
        <dbReference type="Proteomes" id="UP000008372"/>
    </source>
</evidence>
<dbReference type="Proteomes" id="UP000008372">
    <property type="component" value="Unassembled WGS sequence"/>
</dbReference>
<evidence type="ECO:0000313" key="1">
    <source>
        <dbReference type="EMBL" id="GAC04619.1"/>
    </source>
</evidence>
<protein>
    <submittedName>
        <fullName evidence="1">Uncharacterized protein</fullName>
    </submittedName>
</protein>
<proteinExistence type="predicted"/>
<keyword evidence="2" id="KW-1185">Reference proteome</keyword>
<gene>
    <name evidence="1" type="ORF">GAGA_1764</name>
</gene>
<reference evidence="1 2" key="1">
    <citation type="journal article" date="2014" name="Environ. Microbiol.">
        <title>Comparative genomics of the marine bacterial genus Glaciecola reveals the high degree of genomic diversity and genomic characteristic for cold adaptation.</title>
        <authorList>
            <person name="Qin Q.L."/>
            <person name="Xie B.B."/>
            <person name="Yu Y."/>
            <person name="Shu Y.L."/>
            <person name="Rong J.C."/>
            <person name="Zhang Y.J."/>
            <person name="Zhao D.L."/>
            <person name="Chen X.L."/>
            <person name="Zhang X.Y."/>
            <person name="Chen B."/>
            <person name="Zhou B.C."/>
            <person name="Zhang Y.Z."/>
        </authorList>
    </citation>
    <scope>NUCLEOTIDE SEQUENCE [LARGE SCALE GENOMIC DNA]</scope>
    <source>
        <strain evidence="1 2">NO2</strain>
    </source>
</reference>
<sequence>MRKEEELSIVDDMRCPFCHQGNQCNNARVAQNTSKRANADVQTCSPEPINSLGRINSPEPINAAANNQQQLKTQNKLDCWCFVASIPRALIDLVPANSQHKQCICQRCVNAFSHDPCAFKRKYCC</sequence>
<dbReference type="RefSeq" id="WP_008303333.1">
    <property type="nucleotide sequence ID" value="NZ_BAEK01000030.1"/>
</dbReference>
<name>A0ABQ0I6D9_9ALTE</name>
<organism evidence="1 2">
    <name type="scientific">Paraglaciecola agarilytica NO2</name>
    <dbReference type="NCBI Taxonomy" id="1125747"/>
    <lineage>
        <taxon>Bacteria</taxon>
        <taxon>Pseudomonadati</taxon>
        <taxon>Pseudomonadota</taxon>
        <taxon>Gammaproteobacteria</taxon>
        <taxon>Alteromonadales</taxon>
        <taxon>Alteromonadaceae</taxon>
        <taxon>Paraglaciecola</taxon>
    </lineage>
</organism>
<accession>A0ABQ0I6D9</accession>